<sequence>MYHSNTITPAVLLVGLLHRPPRDHHSFRRRSSLRGDDIRSLAGSYGSSPKNNSILSNSNSRPGSVGSEQDILIHLHHQQQQQQHQQQQRHEHRDHQHQDRLSQHNHHLPVPSILVDPPRDGDQREIPQAQAEHMAAHWGIPYVEINTKVDKNSVMEAVRTLLDLVLPDLADMTRSRLHSIAPASSRRSSLNWSGSSGERFISFTCCLHC</sequence>
<feature type="region of interest" description="Disordered" evidence="1">
    <location>
        <begin position="38"/>
        <end position="124"/>
    </location>
</feature>
<name>A0AAV4JQP9_9GAST</name>
<organism evidence="2 3">
    <name type="scientific">Elysia marginata</name>
    <dbReference type="NCBI Taxonomy" id="1093978"/>
    <lineage>
        <taxon>Eukaryota</taxon>
        <taxon>Metazoa</taxon>
        <taxon>Spiralia</taxon>
        <taxon>Lophotrochozoa</taxon>
        <taxon>Mollusca</taxon>
        <taxon>Gastropoda</taxon>
        <taxon>Heterobranchia</taxon>
        <taxon>Euthyneura</taxon>
        <taxon>Panpulmonata</taxon>
        <taxon>Sacoglossa</taxon>
        <taxon>Placobranchoidea</taxon>
        <taxon>Plakobranchidae</taxon>
        <taxon>Elysia</taxon>
    </lineage>
</organism>
<evidence type="ECO:0000313" key="2">
    <source>
        <dbReference type="EMBL" id="GFS25024.1"/>
    </source>
</evidence>
<evidence type="ECO:0000256" key="1">
    <source>
        <dbReference type="SAM" id="MobiDB-lite"/>
    </source>
</evidence>
<reference evidence="2 3" key="1">
    <citation type="journal article" date="2021" name="Elife">
        <title>Chloroplast acquisition without the gene transfer in kleptoplastic sea slugs, Plakobranchus ocellatus.</title>
        <authorList>
            <person name="Maeda T."/>
            <person name="Takahashi S."/>
            <person name="Yoshida T."/>
            <person name="Shimamura S."/>
            <person name="Takaki Y."/>
            <person name="Nagai Y."/>
            <person name="Toyoda A."/>
            <person name="Suzuki Y."/>
            <person name="Arimoto A."/>
            <person name="Ishii H."/>
            <person name="Satoh N."/>
            <person name="Nishiyama T."/>
            <person name="Hasebe M."/>
            <person name="Maruyama T."/>
            <person name="Minagawa J."/>
            <person name="Obokata J."/>
            <person name="Shigenobu S."/>
        </authorList>
    </citation>
    <scope>NUCLEOTIDE SEQUENCE [LARGE SCALE GENOMIC DNA]</scope>
</reference>
<protein>
    <submittedName>
        <fullName evidence="2">Uncharacterized protein</fullName>
    </submittedName>
</protein>
<dbReference type="Proteomes" id="UP000762676">
    <property type="component" value="Unassembled WGS sequence"/>
</dbReference>
<feature type="compositionally biased region" description="Basic and acidic residues" evidence="1">
    <location>
        <begin position="88"/>
        <end position="102"/>
    </location>
</feature>
<feature type="compositionally biased region" description="Low complexity" evidence="1">
    <location>
        <begin position="68"/>
        <end position="86"/>
    </location>
</feature>
<dbReference type="AlphaFoldDB" id="A0AAV4JQP9"/>
<dbReference type="EMBL" id="BMAT01014017">
    <property type="protein sequence ID" value="GFS25024.1"/>
    <property type="molecule type" value="Genomic_DNA"/>
</dbReference>
<accession>A0AAV4JQP9</accession>
<proteinExistence type="predicted"/>
<comment type="caution">
    <text evidence="2">The sequence shown here is derived from an EMBL/GenBank/DDBJ whole genome shotgun (WGS) entry which is preliminary data.</text>
</comment>
<feature type="compositionally biased region" description="Polar residues" evidence="1">
    <location>
        <begin position="45"/>
        <end position="62"/>
    </location>
</feature>
<gene>
    <name evidence="2" type="ORF">ElyMa_007017100</name>
</gene>
<evidence type="ECO:0000313" key="3">
    <source>
        <dbReference type="Proteomes" id="UP000762676"/>
    </source>
</evidence>
<keyword evidence="3" id="KW-1185">Reference proteome</keyword>